<accession>A0AA39YRN7</accession>
<feature type="signal peptide" evidence="1">
    <location>
        <begin position="1"/>
        <end position="32"/>
    </location>
</feature>
<keyword evidence="3" id="KW-1185">Reference proteome</keyword>
<protein>
    <recommendedName>
        <fullName evidence="4">Secreted protein</fullName>
    </recommendedName>
</protein>
<evidence type="ECO:0000256" key="1">
    <source>
        <dbReference type="SAM" id="SignalP"/>
    </source>
</evidence>
<keyword evidence="1" id="KW-0732">Signal</keyword>
<evidence type="ECO:0000313" key="3">
    <source>
        <dbReference type="Proteomes" id="UP001174936"/>
    </source>
</evidence>
<organism evidence="2 3">
    <name type="scientific">Cercophora newfieldiana</name>
    <dbReference type="NCBI Taxonomy" id="92897"/>
    <lineage>
        <taxon>Eukaryota</taxon>
        <taxon>Fungi</taxon>
        <taxon>Dikarya</taxon>
        <taxon>Ascomycota</taxon>
        <taxon>Pezizomycotina</taxon>
        <taxon>Sordariomycetes</taxon>
        <taxon>Sordariomycetidae</taxon>
        <taxon>Sordariales</taxon>
        <taxon>Lasiosphaeriaceae</taxon>
        <taxon>Cercophora</taxon>
    </lineage>
</organism>
<comment type="caution">
    <text evidence="2">The sequence shown here is derived from an EMBL/GenBank/DDBJ whole genome shotgun (WGS) entry which is preliminary data.</text>
</comment>
<dbReference type="AlphaFoldDB" id="A0AA39YRN7"/>
<dbReference type="Proteomes" id="UP001174936">
    <property type="component" value="Unassembled WGS sequence"/>
</dbReference>
<sequence>MALTVVVAEKPTCVACWLLFAIVFPSCQPLLADSHPRNTATAGTWNDVTVKRKKDGVRYQVFPRGVYCPSLTLGHGQELGEESEA</sequence>
<name>A0AA39YRN7_9PEZI</name>
<gene>
    <name evidence="2" type="ORF">B0T16DRAFT_398725</name>
</gene>
<evidence type="ECO:0000313" key="2">
    <source>
        <dbReference type="EMBL" id="KAK0656160.1"/>
    </source>
</evidence>
<feature type="chain" id="PRO_5041234406" description="Secreted protein" evidence="1">
    <location>
        <begin position="33"/>
        <end position="85"/>
    </location>
</feature>
<proteinExistence type="predicted"/>
<evidence type="ECO:0008006" key="4">
    <source>
        <dbReference type="Google" id="ProtNLM"/>
    </source>
</evidence>
<dbReference type="EMBL" id="JAULSV010000001">
    <property type="protein sequence ID" value="KAK0656160.1"/>
    <property type="molecule type" value="Genomic_DNA"/>
</dbReference>
<reference evidence="2" key="1">
    <citation type="submission" date="2023-06" db="EMBL/GenBank/DDBJ databases">
        <title>Genome-scale phylogeny and comparative genomics of the fungal order Sordariales.</title>
        <authorList>
            <consortium name="Lawrence Berkeley National Laboratory"/>
            <person name="Hensen N."/>
            <person name="Bonometti L."/>
            <person name="Westerberg I."/>
            <person name="Brannstrom I.O."/>
            <person name="Guillou S."/>
            <person name="Cros-Aarteil S."/>
            <person name="Calhoun S."/>
            <person name="Haridas S."/>
            <person name="Kuo A."/>
            <person name="Mondo S."/>
            <person name="Pangilinan J."/>
            <person name="Riley R."/>
            <person name="Labutti K."/>
            <person name="Andreopoulos B."/>
            <person name="Lipzen A."/>
            <person name="Chen C."/>
            <person name="Yanf M."/>
            <person name="Daum C."/>
            <person name="Ng V."/>
            <person name="Clum A."/>
            <person name="Steindorff A."/>
            <person name="Ohm R."/>
            <person name="Martin F."/>
            <person name="Silar P."/>
            <person name="Natvig D."/>
            <person name="Lalanne C."/>
            <person name="Gautier V."/>
            <person name="Ament-Velasquez S.L."/>
            <person name="Kruys A."/>
            <person name="Hutchinson M.I."/>
            <person name="Powell A.J."/>
            <person name="Barry K."/>
            <person name="Miller A.N."/>
            <person name="Grigoriev I.V."/>
            <person name="Debuchy R."/>
            <person name="Gladieux P."/>
            <person name="Thoren M.H."/>
            <person name="Johannesson H."/>
        </authorList>
    </citation>
    <scope>NUCLEOTIDE SEQUENCE</scope>
    <source>
        <strain evidence="2">SMH2532-1</strain>
    </source>
</reference>